<comment type="caution">
    <text evidence="3">The sequence shown here is derived from an EMBL/GenBank/DDBJ whole genome shotgun (WGS) entry which is preliminary data.</text>
</comment>
<dbReference type="AlphaFoldDB" id="A0A323TCY3"/>
<feature type="transmembrane region" description="Helical" evidence="1">
    <location>
        <begin position="225"/>
        <end position="246"/>
    </location>
</feature>
<sequence>MMHCPSCGKENTSEAKFCGGCGYSLSSAAPQNEPQVQAASETAATVSTQPLSENHYVKQGKVVGKMFGGFFVASLKAPFKHAKTIQEATMTNGLIAFFLFSLLFPLISYIEARRIAITGSVPFGSIVVSPTIVMFLALLTMAGVILISLKLMQVNASYKVLVNRLGSLLSLPIALLGVSFLFSLMSMTLLSMLFMIPVFIIVPISIYGVIFSYDNTLSTGLDPFYGVLTTMIGFTIISVVVFMVAIDSMINRVLDSVPFLF</sequence>
<dbReference type="Proteomes" id="UP000248214">
    <property type="component" value="Unassembled WGS sequence"/>
</dbReference>
<keyword evidence="1" id="KW-0812">Transmembrane</keyword>
<evidence type="ECO:0000259" key="2">
    <source>
        <dbReference type="Pfam" id="PF13240"/>
    </source>
</evidence>
<keyword evidence="4" id="KW-1185">Reference proteome</keyword>
<feature type="transmembrane region" description="Helical" evidence="1">
    <location>
        <begin position="91"/>
        <end position="110"/>
    </location>
</feature>
<feature type="domain" description="Zinc-ribbon" evidence="2">
    <location>
        <begin position="3"/>
        <end position="25"/>
    </location>
</feature>
<accession>A0A323TCY3</accession>
<proteinExistence type="predicted"/>
<dbReference type="InterPro" id="IPR026870">
    <property type="entry name" value="Zinc_ribbon_dom"/>
</dbReference>
<keyword evidence="1" id="KW-1133">Transmembrane helix</keyword>
<gene>
    <name evidence="3" type="ORF">CR194_13470</name>
</gene>
<evidence type="ECO:0000313" key="3">
    <source>
        <dbReference type="EMBL" id="PYZ92670.1"/>
    </source>
</evidence>
<reference evidence="3 4" key="1">
    <citation type="submission" date="2017-10" db="EMBL/GenBank/DDBJ databases">
        <title>Bacillus sp. nov., a halophilic bacterium isolated from a Keqin Lake.</title>
        <authorList>
            <person name="Wang H."/>
        </authorList>
    </citation>
    <scope>NUCLEOTIDE SEQUENCE [LARGE SCALE GENOMIC DNA]</scope>
    <source>
        <strain evidence="3 4">KQ-12</strain>
    </source>
</reference>
<dbReference type="EMBL" id="PDOD01000003">
    <property type="protein sequence ID" value="PYZ92670.1"/>
    <property type="molecule type" value="Genomic_DNA"/>
</dbReference>
<dbReference type="Pfam" id="PF13240">
    <property type="entry name" value="Zn_Ribbon_1"/>
    <property type="match status" value="1"/>
</dbReference>
<organism evidence="3 4">
    <name type="scientific">Salipaludibacillus keqinensis</name>
    <dbReference type="NCBI Taxonomy" id="2045207"/>
    <lineage>
        <taxon>Bacteria</taxon>
        <taxon>Bacillati</taxon>
        <taxon>Bacillota</taxon>
        <taxon>Bacilli</taxon>
        <taxon>Bacillales</taxon>
        <taxon>Bacillaceae</taxon>
    </lineage>
</organism>
<protein>
    <recommendedName>
        <fullName evidence="2">Zinc-ribbon domain-containing protein</fullName>
    </recommendedName>
</protein>
<evidence type="ECO:0000256" key="1">
    <source>
        <dbReference type="SAM" id="Phobius"/>
    </source>
</evidence>
<feature type="transmembrane region" description="Helical" evidence="1">
    <location>
        <begin position="189"/>
        <end position="213"/>
    </location>
</feature>
<feature type="transmembrane region" description="Helical" evidence="1">
    <location>
        <begin position="161"/>
        <end position="182"/>
    </location>
</feature>
<evidence type="ECO:0000313" key="4">
    <source>
        <dbReference type="Proteomes" id="UP000248214"/>
    </source>
</evidence>
<keyword evidence="1" id="KW-0472">Membrane</keyword>
<feature type="transmembrane region" description="Helical" evidence="1">
    <location>
        <begin position="122"/>
        <end position="149"/>
    </location>
</feature>
<name>A0A323TCY3_9BACI</name>